<dbReference type="EMBL" id="FYDG01000004">
    <property type="protein sequence ID" value="SNB70886.1"/>
    <property type="molecule type" value="Genomic_DNA"/>
</dbReference>
<name>A0A212REU9_RHOAC</name>
<protein>
    <recommendedName>
        <fullName evidence="3">DUF2478 domain-containing protein</fullName>
    </recommendedName>
</protein>
<dbReference type="Pfam" id="PF10649">
    <property type="entry name" value="DUF2478"/>
    <property type="match status" value="1"/>
</dbReference>
<accession>A0A212REU9</accession>
<organism evidence="1 2">
    <name type="scientific">Rhodoblastus acidophilus</name>
    <name type="common">Rhodopseudomonas acidophila</name>
    <dbReference type="NCBI Taxonomy" id="1074"/>
    <lineage>
        <taxon>Bacteria</taxon>
        <taxon>Pseudomonadati</taxon>
        <taxon>Pseudomonadota</taxon>
        <taxon>Alphaproteobacteria</taxon>
        <taxon>Hyphomicrobiales</taxon>
        <taxon>Rhodoblastaceae</taxon>
        <taxon>Rhodoblastus</taxon>
    </lineage>
</organism>
<proteinExistence type="predicted"/>
<keyword evidence="2" id="KW-1185">Reference proteome</keyword>
<sequence length="181" mass="18622">MNSRAFESARASIVAIGGADSAGKRGLIDDFLRRRRAEGLRVVGVVEARDPGAEACASRAVTDLATGARIGISQNLGPGSTACALDPGGLALACAAVQRSLQQGADLVVLSKFGKLEAGGGGLCDAFSAALEIGAPVVTTLHPVLREDWARFAGDLAEEIAPEPQALESWWRDVSRAARAA</sequence>
<dbReference type="OrthoDB" id="5918880at2"/>
<evidence type="ECO:0000313" key="1">
    <source>
        <dbReference type="EMBL" id="SNB70886.1"/>
    </source>
</evidence>
<evidence type="ECO:0008006" key="3">
    <source>
        <dbReference type="Google" id="ProtNLM"/>
    </source>
</evidence>
<dbReference type="RefSeq" id="WP_158255174.1">
    <property type="nucleotide sequence ID" value="NZ_FYDG01000004.1"/>
</dbReference>
<gene>
    <name evidence="1" type="ORF">SAMN06265338_10444</name>
</gene>
<reference evidence="2" key="1">
    <citation type="submission" date="2017-06" db="EMBL/GenBank/DDBJ databases">
        <authorList>
            <person name="Varghese N."/>
            <person name="Submissions S."/>
        </authorList>
    </citation>
    <scope>NUCLEOTIDE SEQUENCE [LARGE SCALE GENOMIC DNA]</scope>
    <source>
        <strain evidence="2">DSM 137</strain>
    </source>
</reference>
<dbReference type="AlphaFoldDB" id="A0A212REU9"/>
<dbReference type="InterPro" id="IPR018912">
    <property type="entry name" value="DUF2478"/>
</dbReference>
<dbReference type="Proteomes" id="UP000198418">
    <property type="component" value="Unassembled WGS sequence"/>
</dbReference>
<evidence type="ECO:0000313" key="2">
    <source>
        <dbReference type="Proteomes" id="UP000198418"/>
    </source>
</evidence>